<evidence type="ECO:0000313" key="5">
    <source>
        <dbReference type="Proteomes" id="UP000228758"/>
    </source>
</evidence>
<keyword evidence="2" id="KW-0812">Transmembrane</keyword>
<dbReference type="OrthoDB" id="4775046at2"/>
<sequence length="84" mass="9044">MSIGLGIFLFVVGAILTFALNVSLDWIDLDLVGYLLMGAGVVVVIIGLILLMRRRSAVSTTRSAVDPASGERVTQQRTDRDPLV</sequence>
<evidence type="ECO:0000256" key="1">
    <source>
        <dbReference type="SAM" id="MobiDB-lite"/>
    </source>
</evidence>
<dbReference type="RefSeq" id="WP_100363635.1">
    <property type="nucleotide sequence ID" value="NZ_PGFF01000001.1"/>
</dbReference>
<feature type="transmembrane region" description="Helical" evidence="2">
    <location>
        <begin position="31"/>
        <end position="52"/>
    </location>
</feature>
<dbReference type="AlphaFoldDB" id="A0A2M9CHG3"/>
<organism evidence="4 5">
    <name type="scientific">Diaminobutyricimonas aerilata</name>
    <dbReference type="NCBI Taxonomy" id="1162967"/>
    <lineage>
        <taxon>Bacteria</taxon>
        <taxon>Bacillati</taxon>
        <taxon>Actinomycetota</taxon>
        <taxon>Actinomycetes</taxon>
        <taxon>Micrococcales</taxon>
        <taxon>Microbacteriaceae</taxon>
        <taxon>Diaminobutyricimonas</taxon>
    </lineage>
</organism>
<evidence type="ECO:0000256" key="2">
    <source>
        <dbReference type="SAM" id="Phobius"/>
    </source>
</evidence>
<name>A0A2M9CHG3_9MICO</name>
<dbReference type="EMBL" id="PGFF01000001">
    <property type="protein sequence ID" value="PJJ71327.1"/>
    <property type="molecule type" value="Genomic_DNA"/>
</dbReference>
<feature type="region of interest" description="Disordered" evidence="1">
    <location>
        <begin position="59"/>
        <end position="84"/>
    </location>
</feature>
<dbReference type="Proteomes" id="UP000228758">
    <property type="component" value="Unassembled WGS sequence"/>
</dbReference>
<keyword evidence="2" id="KW-0472">Membrane</keyword>
<feature type="domain" description="DUF6458" evidence="3">
    <location>
        <begin position="1"/>
        <end position="79"/>
    </location>
</feature>
<keyword evidence="2" id="KW-1133">Transmembrane helix</keyword>
<dbReference type="InterPro" id="IPR045597">
    <property type="entry name" value="DUF6458"/>
</dbReference>
<evidence type="ECO:0000259" key="3">
    <source>
        <dbReference type="Pfam" id="PF20059"/>
    </source>
</evidence>
<keyword evidence="5" id="KW-1185">Reference proteome</keyword>
<accession>A0A2M9CHG3</accession>
<gene>
    <name evidence="4" type="ORF">CLV46_0870</name>
</gene>
<comment type="caution">
    <text evidence="4">The sequence shown here is derived from an EMBL/GenBank/DDBJ whole genome shotgun (WGS) entry which is preliminary data.</text>
</comment>
<evidence type="ECO:0000313" key="4">
    <source>
        <dbReference type="EMBL" id="PJJ71327.1"/>
    </source>
</evidence>
<proteinExistence type="predicted"/>
<protein>
    <recommendedName>
        <fullName evidence="3">DUF6458 domain-containing protein</fullName>
    </recommendedName>
</protein>
<dbReference type="Pfam" id="PF20059">
    <property type="entry name" value="DUF6458"/>
    <property type="match status" value="1"/>
</dbReference>
<reference evidence="4 5" key="1">
    <citation type="submission" date="2017-11" db="EMBL/GenBank/DDBJ databases">
        <title>Genomic Encyclopedia of Archaeal and Bacterial Type Strains, Phase II (KMG-II): From Individual Species to Whole Genera.</title>
        <authorList>
            <person name="Goeker M."/>
        </authorList>
    </citation>
    <scope>NUCLEOTIDE SEQUENCE [LARGE SCALE GENOMIC DNA]</scope>
    <source>
        <strain evidence="4 5">DSM 27393</strain>
    </source>
</reference>